<evidence type="ECO:0000313" key="3">
    <source>
        <dbReference type="EMBL" id="SEA63793.1"/>
    </source>
</evidence>
<keyword evidence="1" id="KW-0812">Transmembrane</keyword>
<dbReference type="GO" id="GO:0016747">
    <property type="term" value="F:acyltransferase activity, transferring groups other than amino-acyl groups"/>
    <property type="evidence" value="ECO:0007669"/>
    <property type="project" value="InterPro"/>
</dbReference>
<feature type="transmembrane region" description="Helical" evidence="1">
    <location>
        <begin position="254"/>
        <end position="274"/>
    </location>
</feature>
<feature type="transmembrane region" description="Helical" evidence="1">
    <location>
        <begin position="227"/>
        <end position="248"/>
    </location>
</feature>
<dbReference type="Pfam" id="PF01757">
    <property type="entry name" value="Acyl_transf_3"/>
    <property type="match status" value="1"/>
</dbReference>
<dbReference type="PANTHER" id="PTHR23028:SF53">
    <property type="entry name" value="ACYL_TRANSF_3 DOMAIN-CONTAINING PROTEIN"/>
    <property type="match status" value="1"/>
</dbReference>
<feature type="transmembrane region" description="Helical" evidence="1">
    <location>
        <begin position="197"/>
        <end position="215"/>
    </location>
</feature>
<feature type="transmembrane region" description="Helical" evidence="1">
    <location>
        <begin position="83"/>
        <end position="104"/>
    </location>
</feature>
<evidence type="ECO:0000256" key="1">
    <source>
        <dbReference type="SAM" id="Phobius"/>
    </source>
</evidence>
<dbReference type="AlphaFoldDB" id="A0A1H4CTM5"/>
<dbReference type="RefSeq" id="WP_089762550.1">
    <property type="nucleotide sequence ID" value="NZ_BKAT01000017.1"/>
</dbReference>
<keyword evidence="1" id="KW-1133">Transmembrane helix</keyword>
<dbReference type="STRING" id="408074.SAMN05660909_02800"/>
<dbReference type="OrthoDB" id="9796461at2"/>
<dbReference type="GO" id="GO:0016020">
    <property type="term" value="C:membrane"/>
    <property type="evidence" value="ECO:0007669"/>
    <property type="project" value="TreeGrafter"/>
</dbReference>
<feature type="transmembrane region" description="Helical" evidence="1">
    <location>
        <begin position="173"/>
        <end position="191"/>
    </location>
</feature>
<dbReference type="InterPro" id="IPR050879">
    <property type="entry name" value="Acyltransferase_3"/>
</dbReference>
<gene>
    <name evidence="3" type="ORF">SAMN05660909_02800</name>
</gene>
<dbReference type="EMBL" id="FNRL01000011">
    <property type="protein sequence ID" value="SEA63793.1"/>
    <property type="molecule type" value="Genomic_DNA"/>
</dbReference>
<feature type="domain" description="Acyltransferase 3" evidence="2">
    <location>
        <begin position="12"/>
        <end position="310"/>
    </location>
</feature>
<dbReference type="InterPro" id="IPR002656">
    <property type="entry name" value="Acyl_transf_3_dom"/>
</dbReference>
<keyword evidence="3" id="KW-0012">Acyltransferase</keyword>
<keyword evidence="3" id="KW-0808">Transferase</keyword>
<feature type="transmembrane region" description="Helical" evidence="1">
    <location>
        <begin position="335"/>
        <end position="356"/>
    </location>
</feature>
<proteinExistence type="predicted"/>
<keyword evidence="1" id="KW-0472">Membrane</keyword>
<feature type="transmembrane region" description="Helical" evidence="1">
    <location>
        <begin position="146"/>
        <end position="166"/>
    </location>
</feature>
<sequence>MVQLPKKRFETLDSFRGICALLVVCFHARIQQCVTETTFFRNGNYFVEFFFVLSGFVIFHTYGKKTFTGNSFKSYTISRFFRIFPLHLVTLAVFITIELAKLIAEKNGLAFNNPAFVGNSAPSEILPNALLLQSWLPNANTLSFNIVAWSISVEFYIYLIFGLLLFGNNSIKTTGIILLAATGLLCLYFEVDFVKSAVARGLLCFFMGCLIYMIYEKIHTLSMGKGVSSVIESLLLIAIVAILVLMPAGNIKNILATFLFALTVLVFALEAGLISSFFKTGFLRYLGKLSYSIYIVHYVIWQILLSVAIIVSKLFKKELTFADGNVRVIATGNVITDYFLLGTFLVAVILVSHFTYNRVELKWMAFGKKYNATAKEALVKN</sequence>
<dbReference type="GO" id="GO:0016787">
    <property type="term" value="F:hydrolase activity"/>
    <property type="evidence" value="ECO:0007669"/>
    <property type="project" value="UniProtKB-KW"/>
</dbReference>
<dbReference type="Proteomes" id="UP000199656">
    <property type="component" value="Unassembled WGS sequence"/>
</dbReference>
<evidence type="ECO:0000259" key="2">
    <source>
        <dbReference type="Pfam" id="PF01757"/>
    </source>
</evidence>
<feature type="transmembrane region" description="Helical" evidence="1">
    <location>
        <begin position="45"/>
        <end position="62"/>
    </location>
</feature>
<accession>A0A1H4CTM5</accession>
<name>A0A1H4CTM5_9BACT</name>
<protein>
    <submittedName>
        <fullName evidence="3">Peptidoglycan/LPS O-acetylase OafA/YrhL, contains acyltransferase and SGNH-hydrolase domains</fullName>
    </submittedName>
</protein>
<keyword evidence="4" id="KW-1185">Reference proteome</keyword>
<evidence type="ECO:0000313" key="4">
    <source>
        <dbReference type="Proteomes" id="UP000199656"/>
    </source>
</evidence>
<organism evidence="3 4">
    <name type="scientific">Chitinophaga terrae</name>
    <name type="common">ex Kim and Jung 2007</name>
    <dbReference type="NCBI Taxonomy" id="408074"/>
    <lineage>
        <taxon>Bacteria</taxon>
        <taxon>Pseudomonadati</taxon>
        <taxon>Bacteroidota</taxon>
        <taxon>Chitinophagia</taxon>
        <taxon>Chitinophagales</taxon>
        <taxon>Chitinophagaceae</taxon>
        <taxon>Chitinophaga</taxon>
    </lineage>
</organism>
<dbReference type="GO" id="GO:0000271">
    <property type="term" value="P:polysaccharide biosynthetic process"/>
    <property type="evidence" value="ECO:0007669"/>
    <property type="project" value="TreeGrafter"/>
</dbReference>
<feature type="transmembrane region" description="Helical" evidence="1">
    <location>
        <begin position="295"/>
        <end position="315"/>
    </location>
</feature>
<keyword evidence="3" id="KW-0378">Hydrolase</keyword>
<reference evidence="4" key="1">
    <citation type="submission" date="2016-10" db="EMBL/GenBank/DDBJ databases">
        <authorList>
            <person name="Varghese N."/>
            <person name="Submissions S."/>
        </authorList>
    </citation>
    <scope>NUCLEOTIDE SEQUENCE [LARGE SCALE GENOMIC DNA]</scope>
    <source>
        <strain evidence="4">DSM 23920</strain>
    </source>
</reference>
<dbReference type="PANTHER" id="PTHR23028">
    <property type="entry name" value="ACETYLTRANSFERASE"/>
    <property type="match status" value="1"/>
</dbReference>